<dbReference type="InterPro" id="IPR018392">
    <property type="entry name" value="LysM"/>
</dbReference>
<protein>
    <recommendedName>
        <fullName evidence="4">Oxidation resistance protein 1</fullName>
    </recommendedName>
</protein>
<dbReference type="GO" id="GO:0005739">
    <property type="term" value="C:mitochondrion"/>
    <property type="evidence" value="ECO:0007669"/>
    <property type="project" value="UniProtKB-SubCell"/>
</dbReference>
<reference evidence="7" key="1">
    <citation type="submission" date="2006-10" db="EMBL/GenBank/DDBJ databases">
        <authorList>
            <person name="Amadeo P."/>
            <person name="Zhao Q."/>
            <person name="Wortman J."/>
            <person name="Fraser-Liggett C."/>
            <person name="Carlton J."/>
        </authorList>
    </citation>
    <scope>NUCLEOTIDE SEQUENCE</scope>
    <source>
        <strain evidence="7">G3</strain>
    </source>
</reference>
<accession>A2FTF7</accession>
<dbReference type="PANTHER" id="PTHR23354:SF62">
    <property type="entry name" value="MUSTARD, ISOFORM V"/>
    <property type="match status" value="1"/>
</dbReference>
<dbReference type="InParanoid" id="A2FTF7"/>
<evidence type="ECO:0000313" key="8">
    <source>
        <dbReference type="Proteomes" id="UP000001542"/>
    </source>
</evidence>
<dbReference type="VEuPathDB" id="TrichDB:TVAG_459300"/>
<dbReference type="STRING" id="5722.A2FTF7"/>
<dbReference type="SUPFAM" id="SSF54106">
    <property type="entry name" value="LysM domain"/>
    <property type="match status" value="1"/>
</dbReference>
<dbReference type="Pfam" id="PF01476">
    <property type="entry name" value="LysM"/>
    <property type="match status" value="1"/>
</dbReference>
<gene>
    <name evidence="7" type="ORF">TVAG_459300</name>
</gene>
<reference evidence="7" key="2">
    <citation type="journal article" date="2007" name="Science">
        <title>Draft genome sequence of the sexually transmitted pathogen Trichomonas vaginalis.</title>
        <authorList>
            <person name="Carlton J.M."/>
            <person name="Hirt R.P."/>
            <person name="Silva J.C."/>
            <person name="Delcher A.L."/>
            <person name="Schatz M."/>
            <person name="Zhao Q."/>
            <person name="Wortman J.R."/>
            <person name="Bidwell S.L."/>
            <person name="Alsmark U.C.M."/>
            <person name="Besteiro S."/>
            <person name="Sicheritz-Ponten T."/>
            <person name="Noel C.J."/>
            <person name="Dacks J.B."/>
            <person name="Foster P.G."/>
            <person name="Simillion C."/>
            <person name="Van de Peer Y."/>
            <person name="Miranda-Saavedra D."/>
            <person name="Barton G.J."/>
            <person name="Westrop G.D."/>
            <person name="Mueller S."/>
            <person name="Dessi D."/>
            <person name="Fiori P.L."/>
            <person name="Ren Q."/>
            <person name="Paulsen I."/>
            <person name="Zhang H."/>
            <person name="Bastida-Corcuera F.D."/>
            <person name="Simoes-Barbosa A."/>
            <person name="Brown M.T."/>
            <person name="Hayes R.D."/>
            <person name="Mukherjee M."/>
            <person name="Okumura C.Y."/>
            <person name="Schneider R."/>
            <person name="Smith A.J."/>
            <person name="Vanacova S."/>
            <person name="Villalvazo M."/>
            <person name="Haas B.J."/>
            <person name="Pertea M."/>
            <person name="Feldblyum T.V."/>
            <person name="Utterback T.R."/>
            <person name="Shu C.L."/>
            <person name="Osoegawa K."/>
            <person name="de Jong P.J."/>
            <person name="Hrdy I."/>
            <person name="Horvathova L."/>
            <person name="Zubacova Z."/>
            <person name="Dolezal P."/>
            <person name="Malik S.B."/>
            <person name="Logsdon J.M. Jr."/>
            <person name="Henze K."/>
            <person name="Gupta A."/>
            <person name="Wang C.C."/>
            <person name="Dunne R.L."/>
            <person name="Upcroft J.A."/>
            <person name="Upcroft P."/>
            <person name="White O."/>
            <person name="Salzberg S.L."/>
            <person name="Tang P."/>
            <person name="Chiu C.-H."/>
            <person name="Lee Y.-S."/>
            <person name="Embley T.M."/>
            <person name="Coombs G.H."/>
            <person name="Mottram J.C."/>
            <person name="Tachezy J."/>
            <person name="Fraser-Liggett C.M."/>
            <person name="Johnson P.J."/>
        </authorList>
    </citation>
    <scope>NUCLEOTIDE SEQUENCE [LARGE SCALE GENOMIC DNA]</scope>
    <source>
        <strain evidence="7">G3</strain>
    </source>
</reference>
<evidence type="ECO:0000256" key="3">
    <source>
        <dbReference type="ARBA" id="ARBA00023128"/>
    </source>
</evidence>
<proteinExistence type="inferred from homology"/>
<dbReference type="SMART" id="SM00257">
    <property type="entry name" value="LysM"/>
    <property type="match status" value="1"/>
</dbReference>
<evidence type="ECO:0000313" key="7">
    <source>
        <dbReference type="EMBL" id="EAX91807.1"/>
    </source>
</evidence>
<dbReference type="InterPro" id="IPR006571">
    <property type="entry name" value="TLDc_dom"/>
</dbReference>
<sequence>MQQPAEEKEEIYAVQPHDTLVTIAVKFGLTVQWLRDLNNISSDFIYNDMKLIIKPPNILDTILVAENVSILSEDLQILPENEQVLGKLTCKGALLAFIPYSKGTTLFVDLCGNLEHTHLPSPAIKSGKHISSRDPELLIITFFPDINDLSKTETLAFVGSSMEITPLSDLIGKQTKEIQRRMNFTPVRPQHNDSKTEKVVQKKAKLQSVELRGTSTIADENMIEQVRRYLPYQFRLANWNLLFQLSNDGASYLTFFEKCKDKSPAVILIRTDSGDKIGAYISAGFKLSKRFYGNGETFVFTFNPKLHAYRWQNSNQYFICSTKEEIAIGGGGSTAIWIDGTFLNAVSDPCTTFGSPSLTKTPYFKIHELEVWSISQF</sequence>
<dbReference type="OMA" id="HELEVWS"/>
<feature type="domain" description="LysM" evidence="5">
    <location>
        <begin position="10"/>
        <end position="53"/>
    </location>
</feature>
<dbReference type="SMR" id="A2FTF7"/>
<name>A2FTF7_TRIV3</name>
<dbReference type="OrthoDB" id="26679at2759"/>
<evidence type="ECO:0000256" key="4">
    <source>
        <dbReference type="ARBA" id="ARBA00040604"/>
    </source>
</evidence>
<dbReference type="PROSITE" id="PS51782">
    <property type="entry name" value="LYSM"/>
    <property type="match status" value="1"/>
</dbReference>
<dbReference type="Proteomes" id="UP000001542">
    <property type="component" value="Unassembled WGS sequence"/>
</dbReference>
<dbReference type="PROSITE" id="PS51886">
    <property type="entry name" value="TLDC"/>
    <property type="match status" value="1"/>
</dbReference>
<dbReference type="RefSeq" id="XP_001304737.1">
    <property type="nucleotide sequence ID" value="XM_001304736.1"/>
</dbReference>
<dbReference type="AlphaFoldDB" id="A2FTF7"/>
<evidence type="ECO:0000256" key="2">
    <source>
        <dbReference type="ARBA" id="ARBA00009540"/>
    </source>
</evidence>
<evidence type="ECO:0000259" key="5">
    <source>
        <dbReference type="PROSITE" id="PS51782"/>
    </source>
</evidence>
<dbReference type="InterPro" id="IPR036779">
    <property type="entry name" value="LysM_dom_sf"/>
</dbReference>
<comment type="subcellular location">
    <subcellularLocation>
        <location evidence="1">Mitochondrion</location>
    </subcellularLocation>
</comment>
<keyword evidence="8" id="KW-1185">Reference proteome</keyword>
<evidence type="ECO:0000259" key="6">
    <source>
        <dbReference type="PROSITE" id="PS51886"/>
    </source>
</evidence>
<evidence type="ECO:0000256" key="1">
    <source>
        <dbReference type="ARBA" id="ARBA00004173"/>
    </source>
</evidence>
<dbReference type="PANTHER" id="PTHR23354">
    <property type="entry name" value="NUCLEOLAR PROTEIN 7/ESTROGEN RECEPTOR COACTIVATOR-RELATED"/>
    <property type="match status" value="1"/>
</dbReference>
<dbReference type="CDD" id="cd00118">
    <property type="entry name" value="LysM"/>
    <property type="match status" value="1"/>
</dbReference>
<dbReference type="EMBL" id="DS114009">
    <property type="protein sequence ID" value="EAX91807.1"/>
    <property type="molecule type" value="Genomic_DNA"/>
</dbReference>
<dbReference type="Pfam" id="PF07534">
    <property type="entry name" value="TLD"/>
    <property type="match status" value="1"/>
</dbReference>
<dbReference type="KEGG" id="tva:4749509"/>
<organism evidence="7 8">
    <name type="scientific">Trichomonas vaginalis (strain ATCC PRA-98 / G3)</name>
    <dbReference type="NCBI Taxonomy" id="412133"/>
    <lineage>
        <taxon>Eukaryota</taxon>
        <taxon>Metamonada</taxon>
        <taxon>Parabasalia</taxon>
        <taxon>Trichomonadida</taxon>
        <taxon>Trichomonadidae</taxon>
        <taxon>Trichomonas</taxon>
    </lineage>
</organism>
<dbReference type="VEuPathDB" id="TrichDB:TVAGG3_0452760"/>
<feature type="domain" description="TLDc" evidence="6">
    <location>
        <begin position="216"/>
        <end position="375"/>
    </location>
</feature>
<dbReference type="eggNOG" id="KOG2372">
    <property type="taxonomic scope" value="Eukaryota"/>
</dbReference>
<keyword evidence="3" id="KW-0496">Mitochondrion</keyword>
<comment type="similarity">
    <text evidence="2">Belongs to the OXR1 family.</text>
</comment>
<dbReference type="Gene3D" id="3.10.350.10">
    <property type="entry name" value="LysM domain"/>
    <property type="match status" value="1"/>
</dbReference>
<dbReference type="SMART" id="SM00584">
    <property type="entry name" value="TLDc"/>
    <property type="match status" value="1"/>
</dbReference>